<keyword evidence="3" id="KW-1185">Reference proteome</keyword>
<reference evidence="2 3" key="1">
    <citation type="journal article" date="2012" name="Nat. Genet.">
        <title>Plasmodium cynomolgi genome sequences provide insight into Plasmodium vivax and the monkey malaria clade.</title>
        <authorList>
            <person name="Tachibana S."/>
            <person name="Sullivan S.A."/>
            <person name="Kawai S."/>
            <person name="Nakamura S."/>
            <person name="Kim H.R."/>
            <person name="Goto N."/>
            <person name="Arisue N."/>
            <person name="Palacpac N.M.Q."/>
            <person name="Honma H."/>
            <person name="Yagi M."/>
            <person name="Tougan T."/>
            <person name="Katakai Y."/>
            <person name="Kaneko O."/>
            <person name="Mita T."/>
            <person name="Kita K."/>
            <person name="Yasutomi Y."/>
            <person name="Sutton P.L."/>
            <person name="Shakhbatyan R."/>
            <person name="Horii T."/>
            <person name="Yasunaga T."/>
            <person name="Barnwell J.W."/>
            <person name="Escalante A.A."/>
            <person name="Carlton J.M."/>
            <person name="Tanabe K."/>
        </authorList>
    </citation>
    <scope>NUCLEOTIDE SEQUENCE [LARGE SCALE GENOMIC DNA]</scope>
    <source>
        <strain evidence="2 3">B</strain>
    </source>
</reference>
<feature type="non-terminal residue" evidence="2">
    <location>
        <position position="1"/>
    </location>
</feature>
<proteinExistence type="predicted"/>
<feature type="non-terminal residue" evidence="2">
    <location>
        <position position="273"/>
    </location>
</feature>
<protein>
    <recommendedName>
        <fullName evidence="4">CYIR protein</fullName>
    </recommendedName>
</protein>
<dbReference type="OMA" id="LICEDKH"/>
<name>K6UNL5_PLACD</name>
<feature type="transmembrane region" description="Helical" evidence="1">
    <location>
        <begin position="249"/>
        <end position="271"/>
    </location>
</feature>
<organism evidence="2 3">
    <name type="scientific">Plasmodium cynomolgi (strain B)</name>
    <dbReference type="NCBI Taxonomy" id="1120755"/>
    <lineage>
        <taxon>Eukaryota</taxon>
        <taxon>Sar</taxon>
        <taxon>Alveolata</taxon>
        <taxon>Apicomplexa</taxon>
        <taxon>Aconoidasida</taxon>
        <taxon>Haemosporida</taxon>
        <taxon>Plasmodiidae</taxon>
        <taxon>Plasmodium</taxon>
        <taxon>Plasmodium (Plasmodium)</taxon>
    </lineage>
</organism>
<evidence type="ECO:0000256" key="1">
    <source>
        <dbReference type="SAM" id="Phobius"/>
    </source>
</evidence>
<dbReference type="KEGG" id="pcy:PCYB_003570"/>
<keyword evidence="1" id="KW-1133">Transmembrane helix</keyword>
<dbReference type="Proteomes" id="UP000006319">
    <property type="component" value="Unassembled WGS sequence"/>
</dbReference>
<dbReference type="RefSeq" id="XP_004227826.1">
    <property type="nucleotide sequence ID" value="XM_004227778.1"/>
</dbReference>
<dbReference type="VEuPathDB" id="PlasmoDB:PCYB_003570"/>
<dbReference type="GeneID" id="14696150"/>
<keyword evidence="1" id="KW-0472">Membrane</keyword>
<evidence type="ECO:0000313" key="3">
    <source>
        <dbReference type="Proteomes" id="UP000006319"/>
    </source>
</evidence>
<keyword evidence="1" id="KW-0812">Transmembrane</keyword>
<dbReference type="OrthoDB" id="386971at2759"/>
<accession>K6UNL5</accession>
<dbReference type="AlphaFoldDB" id="K6UNL5"/>
<dbReference type="InterPro" id="IPR008780">
    <property type="entry name" value="Plasmodium_Vir"/>
</dbReference>
<sequence>RYAVNRKLKKSGKVRNYYCKPCERFKEICNGAAHDICRKIRNNLKNIYSISPGKERKQHCLYFKYWFYEKLMNLFNSESGSKCFNSIITEFDHFKVYAYYGYIDFSCQYDLYRINMNNLKTHKLYNDIYKEYLNSIFKLYIKYKSDECSSDDYNYLYNNCENFFDPHEYYNPQNLLSTLESCIPGQEIPKNIINEKYLELENNSPKIKLKCSEGSYWIDDKFVRSMICTDKQKGDIEHVSMKASPSFSYYQIIFNGIFYITWCIFLLFLFFKV</sequence>
<evidence type="ECO:0000313" key="2">
    <source>
        <dbReference type="EMBL" id="GAB69608.1"/>
    </source>
</evidence>
<evidence type="ECO:0008006" key="4">
    <source>
        <dbReference type="Google" id="ProtNLM"/>
    </source>
</evidence>
<dbReference type="EMBL" id="DF157425">
    <property type="protein sequence ID" value="GAB69608.1"/>
    <property type="molecule type" value="Genomic_DNA"/>
</dbReference>
<dbReference type="Pfam" id="PF05795">
    <property type="entry name" value="Plasmodium_Vir"/>
    <property type="match status" value="1"/>
</dbReference>
<gene>
    <name evidence="2" type="ORF">PCYB_003570</name>
</gene>